<dbReference type="AlphaFoldDB" id="A0A7U4J7P1"/>
<keyword evidence="2" id="KW-1185">Reference proteome</keyword>
<evidence type="ECO:0000313" key="1">
    <source>
        <dbReference type="EMBL" id="AJP71761.1"/>
    </source>
</evidence>
<reference evidence="1 2" key="1">
    <citation type="journal article" date="2015" name="Int. J. Syst. Evol. Microbiol.">
        <title>Sphingomonas hengshuiensis sp. nov., isolated from lake wetland.</title>
        <authorList>
            <person name="Wei S."/>
            <person name="Wang T."/>
            <person name="Liu H."/>
            <person name="Zhang C."/>
            <person name="Guo J."/>
            <person name="Wang Q."/>
            <person name="Liang K."/>
            <person name="Zhang Z."/>
        </authorList>
    </citation>
    <scope>NUCLEOTIDE SEQUENCE [LARGE SCALE GENOMIC DNA]</scope>
    <source>
        <strain evidence="1 2">WHSC-8</strain>
    </source>
</reference>
<evidence type="ECO:0000313" key="2">
    <source>
        <dbReference type="Proteomes" id="UP000032300"/>
    </source>
</evidence>
<dbReference type="RefSeq" id="WP_044331548.1">
    <property type="nucleotide sequence ID" value="NZ_CP010836.1"/>
</dbReference>
<protein>
    <submittedName>
        <fullName evidence="1">Uncharacterized protein</fullName>
    </submittedName>
</protein>
<accession>A0A7U4J7P1</accession>
<organism evidence="1 2">
    <name type="scientific">Sphingomonas hengshuiensis</name>
    <dbReference type="NCBI Taxonomy" id="1609977"/>
    <lineage>
        <taxon>Bacteria</taxon>
        <taxon>Pseudomonadati</taxon>
        <taxon>Pseudomonadota</taxon>
        <taxon>Alphaproteobacteria</taxon>
        <taxon>Sphingomonadales</taxon>
        <taxon>Sphingomonadaceae</taxon>
        <taxon>Sphingomonas</taxon>
    </lineage>
</organism>
<proteinExistence type="predicted"/>
<dbReference type="KEGG" id="sphi:TS85_08150"/>
<dbReference type="Proteomes" id="UP000032300">
    <property type="component" value="Chromosome"/>
</dbReference>
<sequence>MRSDVKTFLERLGKSQFRYKEFADRFSDLETWPVFEAVIRDARIFDRAAAHSVKAVPTSQPEAPSIGSVLSRKYHGDPAVGAAKPTDDVRTLLARISAAVERGAV</sequence>
<dbReference type="EMBL" id="CP010836">
    <property type="protein sequence ID" value="AJP71761.1"/>
    <property type="molecule type" value="Genomic_DNA"/>
</dbReference>
<name>A0A7U4J7P1_9SPHN</name>
<reference evidence="1 2" key="2">
    <citation type="submission" date="2015-02" db="EMBL/GenBank/DDBJ databases">
        <title>The complete genome of Sphingomonas hengshuiensis sp. WHSC-8 isolated from soil of Hengshui Lake.</title>
        <authorList>
            <person name="Wei S."/>
            <person name="Guo J."/>
            <person name="Su C."/>
            <person name="Wu R."/>
            <person name="Zhang Z."/>
            <person name="Liang K."/>
            <person name="Li H."/>
            <person name="Wang T."/>
            <person name="Liu H."/>
            <person name="Zhang C."/>
            <person name="Li Z."/>
            <person name="Wang Q."/>
            <person name="Meng J."/>
        </authorList>
    </citation>
    <scope>NUCLEOTIDE SEQUENCE [LARGE SCALE GENOMIC DNA]</scope>
    <source>
        <strain evidence="1 2">WHSC-8</strain>
    </source>
</reference>
<gene>
    <name evidence="1" type="ORF">TS85_08150</name>
</gene>